<gene>
    <name evidence="1" type="ORF">NPIL_485701</name>
</gene>
<evidence type="ECO:0000313" key="2">
    <source>
        <dbReference type="Proteomes" id="UP000887013"/>
    </source>
</evidence>
<dbReference type="EMBL" id="BMAW01070692">
    <property type="protein sequence ID" value="GFT74570.1"/>
    <property type="molecule type" value="Genomic_DNA"/>
</dbReference>
<name>A0A8X6PJI1_NEPPI</name>
<keyword evidence="2" id="KW-1185">Reference proteome</keyword>
<dbReference type="Proteomes" id="UP000887013">
    <property type="component" value="Unassembled WGS sequence"/>
</dbReference>
<organism evidence="1 2">
    <name type="scientific">Nephila pilipes</name>
    <name type="common">Giant wood spider</name>
    <name type="synonym">Nephila maculata</name>
    <dbReference type="NCBI Taxonomy" id="299642"/>
    <lineage>
        <taxon>Eukaryota</taxon>
        <taxon>Metazoa</taxon>
        <taxon>Ecdysozoa</taxon>
        <taxon>Arthropoda</taxon>
        <taxon>Chelicerata</taxon>
        <taxon>Arachnida</taxon>
        <taxon>Araneae</taxon>
        <taxon>Araneomorphae</taxon>
        <taxon>Entelegynae</taxon>
        <taxon>Araneoidea</taxon>
        <taxon>Nephilidae</taxon>
        <taxon>Nephila</taxon>
    </lineage>
</organism>
<reference evidence="1" key="1">
    <citation type="submission" date="2020-08" db="EMBL/GenBank/DDBJ databases">
        <title>Multicomponent nature underlies the extraordinary mechanical properties of spider dragline silk.</title>
        <authorList>
            <person name="Kono N."/>
            <person name="Nakamura H."/>
            <person name="Mori M."/>
            <person name="Yoshida Y."/>
            <person name="Ohtoshi R."/>
            <person name="Malay A.D."/>
            <person name="Moran D.A.P."/>
            <person name="Tomita M."/>
            <person name="Numata K."/>
            <person name="Arakawa K."/>
        </authorList>
    </citation>
    <scope>NUCLEOTIDE SEQUENCE</scope>
</reference>
<comment type="caution">
    <text evidence="1">The sequence shown here is derived from an EMBL/GenBank/DDBJ whole genome shotgun (WGS) entry which is preliminary data.</text>
</comment>
<dbReference type="OrthoDB" id="6435213at2759"/>
<evidence type="ECO:0000313" key="1">
    <source>
        <dbReference type="EMBL" id="GFT74570.1"/>
    </source>
</evidence>
<proteinExistence type="predicted"/>
<dbReference type="AlphaFoldDB" id="A0A8X6PJI1"/>
<protein>
    <submittedName>
        <fullName evidence="1">Uncharacterized protein</fullName>
    </submittedName>
</protein>
<sequence>MDSKVYSKLLQKKQKHSETCRSEFGKAELIVFKIVHKESFDGEDDKKLKYLSVCKNEDGLLKIKTKIIYRKDIENLGNPSFSHLNMK</sequence>
<accession>A0A8X6PJI1</accession>